<keyword evidence="1" id="KW-0378">Hydrolase</keyword>
<organism evidence="4 5">
    <name type="scientific">Plantactinospora sonchi</name>
    <dbReference type="NCBI Taxonomy" id="1544735"/>
    <lineage>
        <taxon>Bacteria</taxon>
        <taxon>Bacillati</taxon>
        <taxon>Actinomycetota</taxon>
        <taxon>Actinomycetes</taxon>
        <taxon>Micromonosporales</taxon>
        <taxon>Micromonosporaceae</taxon>
        <taxon>Plantactinospora</taxon>
    </lineage>
</organism>
<evidence type="ECO:0000256" key="3">
    <source>
        <dbReference type="SAM" id="Phobius"/>
    </source>
</evidence>
<keyword evidence="3" id="KW-0812">Transmembrane</keyword>
<protein>
    <submittedName>
        <fullName evidence="4">Class F sortase</fullName>
    </submittedName>
</protein>
<keyword evidence="3" id="KW-0472">Membrane</keyword>
<proteinExistence type="predicted"/>
<keyword evidence="5" id="KW-1185">Reference proteome</keyword>
<keyword evidence="3" id="KW-1133">Transmembrane helix</keyword>
<dbReference type="InterPro" id="IPR042001">
    <property type="entry name" value="Sortase_F"/>
</dbReference>
<dbReference type="InterPro" id="IPR023365">
    <property type="entry name" value="Sortase_dom-sf"/>
</dbReference>
<evidence type="ECO:0000313" key="4">
    <source>
        <dbReference type="EMBL" id="MEE6262693.1"/>
    </source>
</evidence>
<feature type="transmembrane region" description="Helical" evidence="3">
    <location>
        <begin position="78"/>
        <end position="101"/>
    </location>
</feature>
<dbReference type="Gene3D" id="2.40.260.10">
    <property type="entry name" value="Sortase"/>
    <property type="match status" value="1"/>
</dbReference>
<dbReference type="Pfam" id="PF04203">
    <property type="entry name" value="Sortase"/>
    <property type="match status" value="1"/>
</dbReference>
<sequence>MTRSSTADGTWRGRAARWRRRVGRVVAHTARQATAASVTSPDPQDRVPPGTLDVVPAGRPRRGVPVGRGRRRPGPVPIVMLLIGLLVTAFGVQHVTGITLLPSGLIFGAQAPPRKFPVLESSPPVEIGIRALGLDAPVHPVGVARDGTIEVPASDRRDEAGWYDQSPTPGQYGPSVIVGHVDTATGPAVFHGLSGLRPGTKIEIAREDQSVAIFEVNSVRRFDKSQLPVDRVYGDFSRPALRLITCGGRWVGGSTGYADNVIVFASLVSARRP</sequence>
<gene>
    <name evidence="4" type="ORF">V1633_29865</name>
</gene>
<evidence type="ECO:0000256" key="2">
    <source>
        <dbReference type="SAM" id="MobiDB-lite"/>
    </source>
</evidence>
<dbReference type="EMBL" id="JAZGQK010000030">
    <property type="protein sequence ID" value="MEE6262693.1"/>
    <property type="molecule type" value="Genomic_DNA"/>
</dbReference>
<accession>A0ABU7S1L9</accession>
<reference evidence="4 5" key="1">
    <citation type="submission" date="2024-01" db="EMBL/GenBank/DDBJ databases">
        <title>Genome insights into Plantactinospora sonchi sp. nov.</title>
        <authorList>
            <person name="Wang L."/>
        </authorList>
    </citation>
    <scope>NUCLEOTIDE SEQUENCE [LARGE SCALE GENOMIC DNA]</scope>
    <source>
        <strain evidence="4 5">NEAU-QY2</strain>
    </source>
</reference>
<dbReference type="RefSeq" id="WP_331217620.1">
    <property type="nucleotide sequence ID" value="NZ_JAZGQK010000030.1"/>
</dbReference>
<name>A0ABU7S1L9_9ACTN</name>
<feature type="region of interest" description="Disordered" evidence="2">
    <location>
        <begin position="29"/>
        <end position="50"/>
    </location>
</feature>
<evidence type="ECO:0000313" key="5">
    <source>
        <dbReference type="Proteomes" id="UP001332243"/>
    </source>
</evidence>
<dbReference type="SUPFAM" id="SSF63817">
    <property type="entry name" value="Sortase"/>
    <property type="match status" value="1"/>
</dbReference>
<feature type="compositionally biased region" description="Polar residues" evidence="2">
    <location>
        <begin position="31"/>
        <end position="42"/>
    </location>
</feature>
<evidence type="ECO:0000256" key="1">
    <source>
        <dbReference type="ARBA" id="ARBA00022801"/>
    </source>
</evidence>
<dbReference type="CDD" id="cd05829">
    <property type="entry name" value="Sortase_F"/>
    <property type="match status" value="1"/>
</dbReference>
<comment type="caution">
    <text evidence="4">The sequence shown here is derived from an EMBL/GenBank/DDBJ whole genome shotgun (WGS) entry which is preliminary data.</text>
</comment>
<dbReference type="Proteomes" id="UP001332243">
    <property type="component" value="Unassembled WGS sequence"/>
</dbReference>
<dbReference type="InterPro" id="IPR005754">
    <property type="entry name" value="Sortase"/>
</dbReference>
<dbReference type="NCBIfam" id="NF033748">
    <property type="entry name" value="class_F_sortase"/>
    <property type="match status" value="1"/>
</dbReference>